<name>A0A8J5XRI6_DIALT</name>
<evidence type="ECO:0000256" key="1">
    <source>
        <dbReference type="ARBA" id="ARBA00005208"/>
    </source>
</evidence>
<evidence type="ECO:0000256" key="6">
    <source>
        <dbReference type="ARBA" id="ARBA00048493"/>
    </source>
</evidence>
<reference evidence="7" key="1">
    <citation type="submission" date="2021-05" db="EMBL/GenBank/DDBJ databases">
        <title>The genome of the haptophyte Pavlova lutheri (Diacronema luteri, Pavlovales) - a model for lipid biosynthesis in eukaryotic algae.</title>
        <authorList>
            <person name="Hulatt C.J."/>
            <person name="Posewitz M.C."/>
        </authorList>
    </citation>
    <scope>NUCLEOTIDE SEQUENCE</scope>
    <source>
        <strain evidence="7">NIVA-4/92</strain>
    </source>
</reference>
<dbReference type="PANTHER" id="PTHR11952:SF2">
    <property type="entry name" value="LD24639P"/>
    <property type="match status" value="1"/>
</dbReference>
<comment type="caution">
    <text evidence="7">The sequence shown here is derived from an EMBL/GenBank/DDBJ whole genome shotgun (WGS) entry which is preliminary data.</text>
</comment>
<dbReference type="EC" id="2.7.7.23" evidence="3"/>
<dbReference type="PANTHER" id="PTHR11952">
    <property type="entry name" value="UDP- GLUCOSE PYROPHOSPHORYLASE"/>
    <property type="match status" value="1"/>
</dbReference>
<evidence type="ECO:0000256" key="3">
    <source>
        <dbReference type="ARBA" id="ARBA00012457"/>
    </source>
</evidence>
<gene>
    <name evidence="7" type="ORF">KFE25_000248</name>
</gene>
<evidence type="ECO:0000313" key="8">
    <source>
        <dbReference type="Proteomes" id="UP000751190"/>
    </source>
</evidence>
<dbReference type="CDD" id="cd04193">
    <property type="entry name" value="UDPGlcNAc_PPase"/>
    <property type="match status" value="1"/>
</dbReference>
<dbReference type="InterPro" id="IPR039741">
    <property type="entry name" value="UDP-sugar_pyrophosphorylase"/>
</dbReference>
<evidence type="ECO:0000256" key="4">
    <source>
        <dbReference type="ARBA" id="ARBA00022679"/>
    </source>
</evidence>
<keyword evidence="5" id="KW-0548">Nucleotidyltransferase</keyword>
<dbReference type="InterPro" id="IPR002618">
    <property type="entry name" value="UDPGP_fam"/>
</dbReference>
<keyword evidence="4" id="KW-0808">Transferase</keyword>
<evidence type="ECO:0000256" key="5">
    <source>
        <dbReference type="ARBA" id="ARBA00022695"/>
    </source>
</evidence>
<evidence type="ECO:0000313" key="7">
    <source>
        <dbReference type="EMBL" id="KAG8464080.1"/>
    </source>
</evidence>
<keyword evidence="8" id="KW-1185">Reference proteome</keyword>
<organism evidence="7 8">
    <name type="scientific">Diacronema lutheri</name>
    <name type="common">Unicellular marine alga</name>
    <name type="synonym">Monochrysis lutheri</name>
    <dbReference type="NCBI Taxonomy" id="2081491"/>
    <lineage>
        <taxon>Eukaryota</taxon>
        <taxon>Haptista</taxon>
        <taxon>Haptophyta</taxon>
        <taxon>Pavlovophyceae</taxon>
        <taxon>Pavlovales</taxon>
        <taxon>Pavlovaceae</taxon>
        <taxon>Diacronema</taxon>
    </lineage>
</organism>
<dbReference type="OrthoDB" id="532420at2759"/>
<dbReference type="Pfam" id="PF01704">
    <property type="entry name" value="UDPGP"/>
    <property type="match status" value="1"/>
</dbReference>
<comment type="similarity">
    <text evidence="2">Belongs to the UDPGP type 1 family.</text>
</comment>
<dbReference type="Proteomes" id="UP000751190">
    <property type="component" value="Unassembled WGS sequence"/>
</dbReference>
<dbReference type="InterPro" id="IPR029044">
    <property type="entry name" value="Nucleotide-diphossugar_trans"/>
</dbReference>
<dbReference type="GO" id="GO:0006048">
    <property type="term" value="P:UDP-N-acetylglucosamine biosynthetic process"/>
    <property type="evidence" value="ECO:0007669"/>
    <property type="project" value="TreeGrafter"/>
</dbReference>
<sequence>MAPSIAALRAALEAEQQQHVLPLVSSPGAPAVEQLKGVNLRGLRARLAASLGASSPSGAGRAIAPFPHVRELSSMPPEERASLFDEGCRLIARGALAVLLLAGGQGTRLGSSAPKGCYNIGMPSGKSLFQYHAERLLRVRQLAASVARVDVSAVRLPLLVMTSDATHRETVGFFEQHGHFGLGPSQVHFFEQGMLPCLSEAGEILVEGDGRVAMAPDGNGGVYASLLASGLLDALERGGTSCVFQLCVDNALCKVADPTFVGFCAREGADCASKTVPKAHAHERVGVLGTQDGRACVLEYSEIDARTAEALAPDGSGALLFGAAHICVNWFSLEFVRRVATEPACVLPVHVARKQIRALAPPSERGSAANGVDADGANDAPTDVRAIKLEMFIFDAFAHARKMVALQVPRDDEFAPVKNAPGSPSDSPESAAALLSAWAERKVAAAGGSVARGGAADGVRALIEVSPLVSLDGEDLERHAAGKTFVPPCEIR</sequence>
<proteinExistence type="inferred from homology"/>
<dbReference type="Gene3D" id="3.90.550.10">
    <property type="entry name" value="Spore Coat Polysaccharide Biosynthesis Protein SpsA, Chain A"/>
    <property type="match status" value="1"/>
</dbReference>
<dbReference type="AlphaFoldDB" id="A0A8J5XRI6"/>
<comment type="catalytic activity">
    <reaction evidence="6">
        <text>N-acetyl-alpha-D-glucosamine 1-phosphate + UTP + H(+) = UDP-N-acetyl-alpha-D-glucosamine + diphosphate</text>
        <dbReference type="Rhea" id="RHEA:13509"/>
        <dbReference type="ChEBI" id="CHEBI:15378"/>
        <dbReference type="ChEBI" id="CHEBI:33019"/>
        <dbReference type="ChEBI" id="CHEBI:46398"/>
        <dbReference type="ChEBI" id="CHEBI:57705"/>
        <dbReference type="ChEBI" id="CHEBI:57776"/>
        <dbReference type="EC" id="2.7.7.23"/>
    </reaction>
</comment>
<accession>A0A8J5XRI6</accession>
<dbReference type="OMA" id="YFQVDNP"/>
<dbReference type="GO" id="GO:0003977">
    <property type="term" value="F:UDP-N-acetylglucosamine diphosphorylase activity"/>
    <property type="evidence" value="ECO:0007669"/>
    <property type="project" value="UniProtKB-EC"/>
</dbReference>
<dbReference type="EMBL" id="JAGTXO010000014">
    <property type="protein sequence ID" value="KAG8464080.1"/>
    <property type="molecule type" value="Genomic_DNA"/>
</dbReference>
<comment type="pathway">
    <text evidence="1">Nucleotide-sugar biosynthesis; UDP-N-acetyl-alpha-D-glucosamine biosynthesis; UDP-N-acetyl-alpha-D-glucosamine from N-acetyl-alpha-D-glucosamine 1-phosphate: step 1/1.</text>
</comment>
<protein>
    <recommendedName>
        <fullName evidence="3">UDP-N-acetylglucosamine diphosphorylase</fullName>
        <ecNumber evidence="3">2.7.7.23</ecNumber>
    </recommendedName>
</protein>
<evidence type="ECO:0000256" key="2">
    <source>
        <dbReference type="ARBA" id="ARBA00010401"/>
    </source>
</evidence>
<dbReference type="SUPFAM" id="SSF53448">
    <property type="entry name" value="Nucleotide-diphospho-sugar transferases"/>
    <property type="match status" value="1"/>
</dbReference>